<dbReference type="Gene3D" id="2.60.40.3440">
    <property type="match status" value="9"/>
</dbReference>
<dbReference type="CDD" id="cd11304">
    <property type="entry name" value="Cadherin_repeat"/>
    <property type="match status" value="1"/>
</dbReference>
<dbReference type="Pfam" id="PF17803">
    <property type="entry name" value="Cadherin_4"/>
    <property type="match status" value="2"/>
</dbReference>
<dbReference type="InterPro" id="IPR028974">
    <property type="entry name" value="TSP_type-3_rpt"/>
</dbReference>
<comment type="caution">
    <text evidence="3">The sequence shown here is derived from an EMBL/GenBank/DDBJ whole genome shotgun (WGS) entry which is preliminary data.</text>
</comment>
<evidence type="ECO:0000256" key="1">
    <source>
        <dbReference type="SAM" id="MobiDB-lite"/>
    </source>
</evidence>
<name>M7N2I8_9BACT</name>
<dbReference type="Pfam" id="PF13585">
    <property type="entry name" value="CHU_C"/>
    <property type="match status" value="1"/>
</dbReference>
<evidence type="ECO:0000259" key="2">
    <source>
        <dbReference type="Pfam" id="PF17803"/>
    </source>
</evidence>
<evidence type="ECO:0000313" key="4">
    <source>
        <dbReference type="Proteomes" id="UP000011910"/>
    </source>
</evidence>
<dbReference type="Proteomes" id="UP000011910">
    <property type="component" value="Unassembled WGS sequence"/>
</dbReference>
<dbReference type="GO" id="GO:0009653">
    <property type="term" value="P:anatomical structure morphogenesis"/>
    <property type="evidence" value="ECO:0007669"/>
    <property type="project" value="TreeGrafter"/>
</dbReference>
<feature type="compositionally biased region" description="Acidic residues" evidence="1">
    <location>
        <begin position="1741"/>
        <end position="1755"/>
    </location>
</feature>
<dbReference type="GO" id="GO:0005509">
    <property type="term" value="F:calcium ion binding"/>
    <property type="evidence" value="ECO:0007669"/>
    <property type="project" value="InterPro"/>
</dbReference>
<dbReference type="InterPro" id="IPR040853">
    <property type="entry name" value="RapA2_cadherin-like"/>
</dbReference>
<sequence>MALSLLFCWRPSRVPAATAQPELAQALVGALLLLLVSLTAQAQPPKAPNAIPDVAFVYENTVLNGSSVLANDKDDNKASLIAVLVTGPEHGTLVFNSDGTYTYTPAPNFTGSDAFYYKAVNENNLESKVVRVRINIWPGPNQTLPVDDYYAVEEAGLINNLAPGVLANDSYDPLLPPEVQLQNAPLHGSLSLNADGSFMYTHDGSETTADSFSYQLVQGATTSVSATVVITILAVNDAPLAHAQSLSTAEDVALPLSLSGSDAEGDVLTYTITSPPAHGSLSGSAPDLVYTPFANYHGPDAFSFQVHDGLEASVPATVSLTVSPVNDAPQAANQLLSTPEDQALSLLLSATDVDGDALSYTLLTAPAHGTLSGTAPALIYTPDPDYVGTDAFTFAVSDGVLTSPAATVSISILPINDAPQALTQSLGTAEDTPLSITLSGVDPEGDALSYTITSPSAHGSLSGTAPNLVYTPDADYHGTDAFSFTVSDGELSASPATIAITISPVNDAPLAQAQALTGQEDTPISITLSGTDVDGDALSYSLITGPAHGSLSGTAPNLTYTPTANYTGGDAFTFAISDGLLSTSAIISITILPINDAPLALSQSLSTPEDTPLSITLSGSDAEGDALSYTITSGPLHGTYSDGIYTPEANYHGTDSFSFLASDGELSSAPATITITIVPVNDAPIANAQSLSTQEDEPLSMLLSGSDVDGDALTYSLISSPAFGSLSGTAPALIYTPAPDFTGSDSFSFQVQDGSGTSGIATISLTVLPVNDAPQATAQLLVTREDTPLALLLAGSDPEGDVLSYSISSSPAHGTLSGTAPEMTYTPHPDYYGPDAFSFTVSDGALVSAPAQVSITISPVNDAPLAQDDAASVAEDAVLNGSSVLSNDTDVDDQDLTAFVVSTPLHGSLLLQPDGTFTYTPFADYDGTDSFTYKAQDAAGAESNLATVTITISPVNDAPLAQAQSLTTAEDTPLNLTLSGSDADGDALSYTITTPPAHGSLSGTAPSLVYTPYADYAGSDTFSFTVSDGELSSLPATIALTITPVNDAPVAHGQTLSTPEDVALDLVLMASDLETTTLVYTIGTPPAHGSLSGTAPALTYTPNADYAGPDFFTFTASDGSLTSAEATISLTVVPVNDAPLALSQSLSSPEDTPLPVTLSGSDAEGDALSYTILSAPANGTLSGTAPNLLYTPSADFYGSDAFSFLVNDGTEDSAPATISITVSPVNDAPLALGQSVSTQEDEALAIALSGTDAENSPLSYTIISGPTHGTYEGGLYTPEANYHGTDSFSFQASDGELSSAPATITITIVPVNDAPLAVAQSLATAEDTPLAITLAGTDTEGDALSYTIGTPPAHGSLSGTAPDLVYTPAADYAGADAFTFRVSDGALDSPTATVTITINPVNDAPLALAQQISTQEDEAVSIELKGSDVEGDALTFTLVSGPAQGSLSGTAPALVYTPSANYHGADAFTFRVSDGEHSSASATVTINVQAVNDAPLTLADEYTVDQGASLVIGAPGVLANDTDVEGDALTAILLSTTAHGSLALQADGSFTYAHDGSDTGTDSFSYQATDGSLPGNVVTVTITIHAVEVNLPPIAHNDSFLGRENEVLNGNVLSNDADPRSLMLTVNTGLQAQPAHGSLQLQPTGDFTYTPAPQFNGEDSFTYSVCNETGRCASAAVRLIIRPYDSDGDGIPDVVEWGPSESSPRDTDGDGTPDYLDLDSDNDGLPDETEAGADPTQPVDTDGDSLPDYLDYDSDGDGKTDTEEGLGDCDADGILNYLDGEDPCKEKVLIAQGFSPNGDGNNDRWNIFLIENFPANKVQVYNRWGALVFALDGYNNEEKAWTGEANRGKAAGGAQLPDGTYYYLISLGDGSPSYTGYVVIKR</sequence>
<dbReference type="NCBIfam" id="TIGR01965">
    <property type="entry name" value="VCBS_repeat"/>
    <property type="match status" value="2"/>
</dbReference>
<dbReference type="EMBL" id="AODQ01000109">
    <property type="protein sequence ID" value="EMR01517.1"/>
    <property type="molecule type" value="Genomic_DNA"/>
</dbReference>
<dbReference type="PANTHER" id="PTHR45739">
    <property type="entry name" value="MATRIX PROTEIN, PUTATIVE-RELATED"/>
    <property type="match status" value="1"/>
</dbReference>
<dbReference type="InterPro" id="IPR026341">
    <property type="entry name" value="T9SS_type_B"/>
</dbReference>
<dbReference type="eggNOG" id="COG5644">
    <property type="taxonomic scope" value="Bacteria"/>
</dbReference>
<dbReference type="PANTHER" id="PTHR45739:SF8">
    <property type="entry name" value="FRAS1-RELATED EXTRACELLULAR MATRIX PROTEIN 1"/>
    <property type="match status" value="1"/>
</dbReference>
<dbReference type="STRING" id="1279009.ADICEAN_03353"/>
<dbReference type="InterPro" id="IPR010221">
    <property type="entry name" value="VCBS_dom"/>
</dbReference>
<dbReference type="eggNOG" id="COG4932">
    <property type="taxonomic scope" value="Bacteria"/>
</dbReference>
<dbReference type="InterPro" id="IPR051561">
    <property type="entry name" value="FRAS1_ECM"/>
</dbReference>
<dbReference type="PATRIC" id="fig|1279009.4.peg.3397"/>
<dbReference type="eggNOG" id="COG4547">
    <property type="taxonomic scope" value="Bacteria"/>
</dbReference>
<feature type="compositionally biased region" description="Acidic residues" evidence="1">
    <location>
        <begin position="1716"/>
        <end position="1731"/>
    </location>
</feature>
<protein>
    <submittedName>
        <fullName evidence="3">VCBS repeat protein</fullName>
    </submittedName>
</protein>
<feature type="region of interest" description="Disordered" evidence="1">
    <location>
        <begin position="1688"/>
        <end position="1769"/>
    </location>
</feature>
<organism evidence="3 4">
    <name type="scientific">Cesiribacter andamanensis AMV16</name>
    <dbReference type="NCBI Taxonomy" id="1279009"/>
    <lineage>
        <taxon>Bacteria</taxon>
        <taxon>Pseudomonadati</taxon>
        <taxon>Bacteroidota</taxon>
        <taxon>Cytophagia</taxon>
        <taxon>Cytophagales</taxon>
        <taxon>Cesiribacteraceae</taxon>
        <taxon>Cesiribacter</taxon>
    </lineage>
</organism>
<feature type="domain" description="RapA2 cadherin-like" evidence="2">
    <location>
        <begin position="851"/>
        <end position="919"/>
    </location>
</feature>
<keyword evidence="4" id="KW-1185">Reference proteome</keyword>
<accession>M7N2I8</accession>
<gene>
    <name evidence="3" type="ORF">ADICEAN_03353</name>
</gene>
<dbReference type="NCBIfam" id="NF012211">
    <property type="entry name" value="tand_rpt_95"/>
    <property type="match status" value="18"/>
</dbReference>
<feature type="domain" description="RapA2 cadherin-like" evidence="2">
    <location>
        <begin position="1482"/>
        <end position="1552"/>
    </location>
</feature>
<reference evidence="3 4" key="1">
    <citation type="journal article" date="2013" name="Genome Announc.">
        <title>Draft Genome Sequence of Cesiribacter andamanensis Strain AMV16T, Isolated from a Soil Sample from a Mud Volcano in the Andaman Islands, India.</title>
        <authorList>
            <person name="Shivaji S."/>
            <person name="Ara S."/>
            <person name="Begum Z."/>
            <person name="Srinivas T.N."/>
            <person name="Singh A."/>
            <person name="Kumar Pinnaka A."/>
        </authorList>
    </citation>
    <scope>NUCLEOTIDE SEQUENCE [LARGE SCALE GENOMIC DNA]</scope>
    <source>
        <strain evidence="3 4">AMV16</strain>
    </source>
</reference>
<proteinExistence type="predicted"/>
<dbReference type="Gene3D" id="2.60.40.2810">
    <property type="match status" value="8"/>
</dbReference>
<dbReference type="Pfam" id="PF17963">
    <property type="entry name" value="Big_9"/>
    <property type="match status" value="14"/>
</dbReference>
<dbReference type="NCBIfam" id="TIGR04131">
    <property type="entry name" value="Bac_Flav_CTERM"/>
    <property type="match status" value="1"/>
</dbReference>
<evidence type="ECO:0000313" key="3">
    <source>
        <dbReference type="EMBL" id="EMR01517.1"/>
    </source>
</evidence>
<dbReference type="SUPFAM" id="SSF103647">
    <property type="entry name" value="TSP type-3 repeat"/>
    <property type="match status" value="1"/>
</dbReference>
<dbReference type="RefSeq" id="WP_009196736.1">
    <property type="nucleotide sequence ID" value="NZ_AODQ01000109.1"/>
</dbReference>